<dbReference type="PANTHER" id="PTHR33365">
    <property type="entry name" value="YALI0B05434P"/>
    <property type="match status" value="1"/>
</dbReference>
<keyword evidence="3" id="KW-1185">Reference proteome</keyword>
<feature type="non-terminal residue" evidence="2">
    <location>
        <position position="1"/>
    </location>
</feature>
<evidence type="ECO:0000313" key="2">
    <source>
        <dbReference type="EMBL" id="KAF2128709.1"/>
    </source>
</evidence>
<protein>
    <submittedName>
        <fullName evidence="2">Uncharacterized protein</fullName>
    </submittedName>
</protein>
<proteinExistence type="inferred from homology"/>
<dbReference type="GeneID" id="54404298"/>
<dbReference type="RefSeq" id="XP_033523098.1">
    <property type="nucleotide sequence ID" value="XM_033663866.1"/>
</dbReference>
<evidence type="ECO:0000313" key="3">
    <source>
        <dbReference type="Proteomes" id="UP000799771"/>
    </source>
</evidence>
<dbReference type="PANTHER" id="PTHR33365:SF7">
    <property type="entry name" value="TAT PATHWAY SIGNAL SEQUENCE"/>
    <property type="match status" value="1"/>
</dbReference>
<dbReference type="InterPro" id="IPR021765">
    <property type="entry name" value="UstYa-like"/>
</dbReference>
<evidence type="ECO:0000256" key="1">
    <source>
        <dbReference type="ARBA" id="ARBA00035112"/>
    </source>
</evidence>
<dbReference type="OrthoDB" id="3687641at2759"/>
<dbReference type="Pfam" id="PF11807">
    <property type="entry name" value="UstYa"/>
    <property type="match status" value="1"/>
</dbReference>
<dbReference type="GO" id="GO:0043386">
    <property type="term" value="P:mycotoxin biosynthetic process"/>
    <property type="evidence" value="ECO:0007669"/>
    <property type="project" value="InterPro"/>
</dbReference>
<comment type="similarity">
    <text evidence="1">Belongs to the ustYa family.</text>
</comment>
<dbReference type="EMBL" id="ML977508">
    <property type="protein sequence ID" value="KAF2128709.1"/>
    <property type="molecule type" value="Genomic_DNA"/>
</dbReference>
<accession>A0A6A6AA97</accession>
<dbReference type="AlphaFoldDB" id="A0A6A6AA97"/>
<sequence>APAKDVIEYEARAWDLDHIYLGNGTMNPEKKGHFNGKPTPELAAEWKELLQHQNFRLQKEDFGPFANDENLVQLSDKSGYFATIAVYHGLHCLKRFHHYLYQDEYYPDMSADDKRRLLFHAATDKAQHQCVAWKPLEHWAAERAFNAFEPGLLVHPTFGKLLLAWKRVGNALILSRKVVWRRLPR</sequence>
<organism evidence="2 3">
    <name type="scientific">Dothidotthia symphoricarpi CBS 119687</name>
    <dbReference type="NCBI Taxonomy" id="1392245"/>
    <lineage>
        <taxon>Eukaryota</taxon>
        <taxon>Fungi</taxon>
        <taxon>Dikarya</taxon>
        <taxon>Ascomycota</taxon>
        <taxon>Pezizomycotina</taxon>
        <taxon>Dothideomycetes</taxon>
        <taxon>Pleosporomycetidae</taxon>
        <taxon>Pleosporales</taxon>
        <taxon>Dothidotthiaceae</taxon>
        <taxon>Dothidotthia</taxon>
    </lineage>
</organism>
<dbReference type="Proteomes" id="UP000799771">
    <property type="component" value="Unassembled WGS sequence"/>
</dbReference>
<gene>
    <name evidence="2" type="ORF">P153DRAFT_292948</name>
</gene>
<name>A0A6A6AA97_9PLEO</name>
<reference evidence="2" key="1">
    <citation type="journal article" date="2020" name="Stud. Mycol.">
        <title>101 Dothideomycetes genomes: a test case for predicting lifestyles and emergence of pathogens.</title>
        <authorList>
            <person name="Haridas S."/>
            <person name="Albert R."/>
            <person name="Binder M."/>
            <person name="Bloem J."/>
            <person name="Labutti K."/>
            <person name="Salamov A."/>
            <person name="Andreopoulos B."/>
            <person name="Baker S."/>
            <person name="Barry K."/>
            <person name="Bills G."/>
            <person name="Bluhm B."/>
            <person name="Cannon C."/>
            <person name="Castanera R."/>
            <person name="Culley D."/>
            <person name="Daum C."/>
            <person name="Ezra D."/>
            <person name="Gonzalez J."/>
            <person name="Henrissat B."/>
            <person name="Kuo A."/>
            <person name="Liang C."/>
            <person name="Lipzen A."/>
            <person name="Lutzoni F."/>
            <person name="Magnuson J."/>
            <person name="Mondo S."/>
            <person name="Nolan M."/>
            <person name="Ohm R."/>
            <person name="Pangilinan J."/>
            <person name="Park H.-J."/>
            <person name="Ramirez L."/>
            <person name="Alfaro M."/>
            <person name="Sun H."/>
            <person name="Tritt A."/>
            <person name="Yoshinaga Y."/>
            <person name="Zwiers L.-H."/>
            <person name="Turgeon B."/>
            <person name="Goodwin S."/>
            <person name="Spatafora J."/>
            <person name="Crous P."/>
            <person name="Grigoriev I."/>
        </authorList>
    </citation>
    <scope>NUCLEOTIDE SEQUENCE</scope>
    <source>
        <strain evidence="2">CBS 119687</strain>
    </source>
</reference>